<dbReference type="RefSeq" id="WP_095415110.1">
    <property type="nucleotide sequence ID" value="NZ_CP018477.1"/>
</dbReference>
<dbReference type="SUPFAM" id="SSF55298">
    <property type="entry name" value="YjgF-like"/>
    <property type="match status" value="3"/>
</dbReference>
<dbReference type="EMBL" id="CP018477">
    <property type="protein sequence ID" value="ASV74916.1"/>
    <property type="molecule type" value="Genomic_DNA"/>
</dbReference>
<feature type="region of interest" description="Disordered" evidence="2">
    <location>
        <begin position="30"/>
        <end position="52"/>
    </location>
</feature>
<organism evidence="3 4">
    <name type="scientific">Thermogutta terrifontis</name>
    <dbReference type="NCBI Taxonomy" id="1331910"/>
    <lineage>
        <taxon>Bacteria</taxon>
        <taxon>Pseudomonadati</taxon>
        <taxon>Planctomycetota</taxon>
        <taxon>Planctomycetia</taxon>
        <taxon>Pirellulales</taxon>
        <taxon>Thermoguttaceae</taxon>
        <taxon>Thermogutta</taxon>
    </lineage>
</organism>
<evidence type="ECO:0000256" key="1">
    <source>
        <dbReference type="ARBA" id="ARBA00010552"/>
    </source>
</evidence>
<dbReference type="PROSITE" id="PS51257">
    <property type="entry name" value="PROKAR_LIPOPROTEIN"/>
    <property type="match status" value="1"/>
</dbReference>
<protein>
    <recommendedName>
        <fullName evidence="5">Translation initiation inhibitor</fullName>
    </recommendedName>
</protein>
<dbReference type="PANTHER" id="PTHR11803:SF58">
    <property type="entry name" value="PROTEIN HMF1-RELATED"/>
    <property type="match status" value="1"/>
</dbReference>
<name>A0A286RG32_9BACT</name>
<keyword evidence="4" id="KW-1185">Reference proteome</keyword>
<dbReference type="GO" id="GO:0019239">
    <property type="term" value="F:deaminase activity"/>
    <property type="evidence" value="ECO:0007669"/>
    <property type="project" value="TreeGrafter"/>
</dbReference>
<evidence type="ECO:0000313" key="3">
    <source>
        <dbReference type="EMBL" id="ASV74916.1"/>
    </source>
</evidence>
<proteinExistence type="inferred from homology"/>
<dbReference type="Pfam" id="PF01042">
    <property type="entry name" value="Ribonuc_L-PSP"/>
    <property type="match status" value="1"/>
</dbReference>
<reference evidence="3 4" key="1">
    <citation type="journal article" name="Front. Microbiol.">
        <title>Sugar Metabolism of the First Thermophilic Planctomycete Thermogutta terrifontis: Comparative Genomic and Transcriptomic Approaches.</title>
        <authorList>
            <person name="Elcheninov A.G."/>
            <person name="Menzel P."/>
            <person name="Gudbergsdottir S.R."/>
            <person name="Slesarev A.I."/>
            <person name="Kadnikov V.V."/>
            <person name="Krogh A."/>
            <person name="Bonch-Osmolovskaya E.A."/>
            <person name="Peng X."/>
            <person name="Kublanov I.V."/>
        </authorList>
    </citation>
    <scope>NUCLEOTIDE SEQUENCE [LARGE SCALE GENOMIC DNA]</scope>
    <source>
        <strain evidence="3 4">R1</strain>
    </source>
</reference>
<dbReference type="Proteomes" id="UP000215086">
    <property type="component" value="Chromosome"/>
</dbReference>
<evidence type="ECO:0008006" key="5">
    <source>
        <dbReference type="Google" id="ProtNLM"/>
    </source>
</evidence>
<gene>
    <name evidence="3" type="ORF">THTE_2314</name>
</gene>
<dbReference type="Gene3D" id="3.30.1330.40">
    <property type="entry name" value="RutC-like"/>
    <property type="match status" value="3"/>
</dbReference>
<evidence type="ECO:0000313" key="4">
    <source>
        <dbReference type="Proteomes" id="UP000215086"/>
    </source>
</evidence>
<evidence type="ECO:0000256" key="2">
    <source>
        <dbReference type="SAM" id="MobiDB-lite"/>
    </source>
</evidence>
<dbReference type="PANTHER" id="PTHR11803">
    <property type="entry name" value="2-IMINOBUTANOATE/2-IMINOPROPANOATE DEAMINASE RIDA"/>
    <property type="match status" value="1"/>
</dbReference>
<dbReference type="AlphaFoldDB" id="A0A286RG32"/>
<dbReference type="InterPro" id="IPR035959">
    <property type="entry name" value="RutC-like_sf"/>
</dbReference>
<dbReference type="InterPro" id="IPR006175">
    <property type="entry name" value="YjgF/YER057c/UK114"/>
</dbReference>
<accession>A0A286RG32</accession>
<dbReference type="GO" id="GO:0005829">
    <property type="term" value="C:cytosol"/>
    <property type="evidence" value="ECO:0007669"/>
    <property type="project" value="TreeGrafter"/>
</dbReference>
<dbReference type="CDD" id="cd00448">
    <property type="entry name" value="YjgF_YER057c_UK114_family"/>
    <property type="match status" value="1"/>
</dbReference>
<dbReference type="KEGG" id="ttf:THTE_2314"/>
<comment type="similarity">
    <text evidence="1">Belongs to the RutC family.</text>
</comment>
<sequence length="432" mass="45829">MRQLTKAIQPVGWVAYLVAIATLAGCSRSAPPGKEAGVAKAESSESTPSAASASTSALLSEHRILEHIRISEAGPAWSVTRTEGCPLVFTRQVFGPPDGDDQSQMVGAWQRLTSVLTKAHCNVDRIVRLNVVATTEETLATAFQFLAKVFRPGLEPAVTYVVSPLPLKGVKIGLDAVAVPGEDVDAVNRWEAESPDGLNRTDAAVTPAGGLVFFSGQPDKSPLPQAAANALRGLLETAQALQLSAGDILQLRVFVQPATEAAQVFHEIEKAFSGKAIPPVVYTEWIASAPVEIEMVARLPEKAVEGSAPLRFYNPPGVKPSPTFTRVVLVQTDRLVFLPGLVSREAGPADAQAANIFKQLGDLLGAQGSDWRHLAKATYFVTDKDASSAIDAIRPKFFAPDRPPAASKVTVHGVGWKDRSLSVDMIAVPVGP</sequence>
<dbReference type="OrthoDB" id="215119at2"/>